<comment type="similarity">
    <text evidence="6 7">Belongs to the universal ribosomal protein uS15 family.</text>
</comment>
<dbReference type="GO" id="GO:0003735">
    <property type="term" value="F:structural constituent of ribosome"/>
    <property type="evidence" value="ECO:0007669"/>
    <property type="project" value="InterPro"/>
</dbReference>
<evidence type="ECO:0000256" key="2">
    <source>
        <dbReference type="ARBA" id="ARBA00022884"/>
    </source>
</evidence>
<dbReference type="PANTHER" id="PTHR23321:SF26">
    <property type="entry name" value="SMALL RIBOSOMAL SUBUNIT PROTEIN US15M"/>
    <property type="match status" value="1"/>
</dbReference>
<evidence type="ECO:0000313" key="9">
    <source>
        <dbReference type="Proteomes" id="UP000004835"/>
    </source>
</evidence>
<evidence type="ECO:0000256" key="7">
    <source>
        <dbReference type="RuleBase" id="RU003919"/>
    </source>
</evidence>
<keyword evidence="3 6" id="KW-0689">Ribosomal protein</keyword>
<dbReference type="PANTHER" id="PTHR23321">
    <property type="entry name" value="RIBOSOMAL PROTEIN S15, BACTERIAL AND ORGANELLAR"/>
    <property type="match status" value="1"/>
</dbReference>
<evidence type="ECO:0000256" key="5">
    <source>
        <dbReference type="ARBA" id="ARBA00064542"/>
    </source>
</evidence>
<dbReference type="InterPro" id="IPR009068">
    <property type="entry name" value="uS15_NS1_RNA-bd_sf"/>
</dbReference>
<dbReference type="CDD" id="cd00353">
    <property type="entry name" value="Ribosomal_S15p_S13e"/>
    <property type="match status" value="1"/>
</dbReference>
<name>F0EI71_ENTCA</name>
<protein>
    <recommendedName>
        <fullName evidence="6">Small ribosomal subunit protein uS15</fullName>
    </recommendedName>
</protein>
<reference evidence="8 9" key="1">
    <citation type="submission" date="2011-01" db="EMBL/GenBank/DDBJ databases">
        <authorList>
            <person name="Muzny D."/>
            <person name="Qin X."/>
            <person name="Deng J."/>
            <person name="Jiang H."/>
            <person name="Liu Y."/>
            <person name="Qu J."/>
            <person name="Song X.-Z."/>
            <person name="Zhang L."/>
            <person name="Thornton R."/>
            <person name="Coyle M."/>
            <person name="Francisco L."/>
            <person name="Jackson L."/>
            <person name="Javaid M."/>
            <person name="Korchina V."/>
            <person name="Kovar C."/>
            <person name="Mata R."/>
            <person name="Mathew T."/>
            <person name="Ngo R."/>
            <person name="Nguyen L."/>
            <person name="Nguyen N."/>
            <person name="Okwuonu G."/>
            <person name="Ongeri F."/>
            <person name="Pham C."/>
            <person name="Simmons D."/>
            <person name="Wilczek-Boney K."/>
            <person name="Hale W."/>
            <person name="Jakkamsetti A."/>
            <person name="Pham P."/>
            <person name="Ruth R."/>
            <person name="San Lucas F."/>
            <person name="Warren J."/>
            <person name="Zhang J."/>
            <person name="Zhao Z."/>
            <person name="Zhou C."/>
            <person name="Zhu D."/>
            <person name="Lee S."/>
            <person name="Bess C."/>
            <person name="Blankenburg K."/>
            <person name="Forbes L."/>
            <person name="Fu Q."/>
            <person name="Gubbala S."/>
            <person name="Hirani K."/>
            <person name="Jayaseelan J.C."/>
            <person name="Lara F."/>
            <person name="Munidasa M."/>
            <person name="Palculict T."/>
            <person name="Patil S."/>
            <person name="Pu L.-L."/>
            <person name="Saada N."/>
            <person name="Tang L."/>
            <person name="Weissenberger G."/>
            <person name="Zhu Y."/>
            <person name="Hemphill L."/>
            <person name="Shang Y."/>
            <person name="Youmans B."/>
            <person name="Ayvaz T."/>
            <person name="Ross M."/>
            <person name="Santibanez J."/>
            <person name="Aqrawi P."/>
            <person name="Gross S."/>
            <person name="Joshi V."/>
            <person name="Fowler G."/>
            <person name="Nazareth L."/>
            <person name="Reid J."/>
            <person name="Worley K."/>
            <person name="Petrosino J."/>
            <person name="Highlander S."/>
            <person name="Gibbs R."/>
        </authorList>
    </citation>
    <scope>NUCLEOTIDE SEQUENCE [LARGE SCALE GENOMIC DNA]</scope>
    <source>
        <strain evidence="8 9">ATCC 12755</strain>
    </source>
</reference>
<evidence type="ECO:0000256" key="1">
    <source>
        <dbReference type="ARBA" id="ARBA00022730"/>
    </source>
</evidence>
<dbReference type="HOGENOM" id="CLU_148518_0_1_9"/>
<comment type="caution">
    <text evidence="8">The sequence shown here is derived from an EMBL/GenBank/DDBJ whole genome shotgun (WGS) entry which is preliminary data.</text>
</comment>
<dbReference type="EMBL" id="AEWT01000009">
    <property type="protein sequence ID" value="EGC70379.1"/>
    <property type="molecule type" value="Genomic_DNA"/>
</dbReference>
<comment type="subunit">
    <text evidence="5 6">Part of the 30S ribosomal subunit. Forms a bridge to the 50S subunit in the 70S ribosome, contacting the 23S rRNA.</text>
</comment>
<dbReference type="NCBIfam" id="TIGR00952">
    <property type="entry name" value="S15_bact"/>
    <property type="match status" value="1"/>
</dbReference>
<evidence type="ECO:0000313" key="8">
    <source>
        <dbReference type="EMBL" id="EGC70379.1"/>
    </source>
</evidence>
<dbReference type="HAMAP" id="MF_01343_B">
    <property type="entry name" value="Ribosomal_uS15_B"/>
    <property type="match status" value="1"/>
</dbReference>
<dbReference type="GO" id="GO:0006412">
    <property type="term" value="P:translation"/>
    <property type="evidence" value="ECO:0007669"/>
    <property type="project" value="UniProtKB-UniRule"/>
</dbReference>
<keyword evidence="1 6" id="KW-0699">rRNA-binding</keyword>
<sequence>MKSTVPVTWFNESPTFYSVAGEKEKEVKNMAISKERKNEIINKFARHEGDTGSPEVQIAVLTEEINHLNEHARMHKKDHHSYRGLMKKVGHRRNLLAYLRQKDVQRYRELIQALGLRR</sequence>
<organism evidence="8 9">
    <name type="scientific">Enterococcus casseliflavus ATCC 12755</name>
    <dbReference type="NCBI Taxonomy" id="888066"/>
    <lineage>
        <taxon>Bacteria</taxon>
        <taxon>Bacillati</taxon>
        <taxon>Bacillota</taxon>
        <taxon>Bacilli</taxon>
        <taxon>Lactobacillales</taxon>
        <taxon>Enterococcaceae</taxon>
        <taxon>Enterococcus</taxon>
    </lineage>
</organism>
<dbReference type="SMART" id="SM01387">
    <property type="entry name" value="Ribosomal_S15"/>
    <property type="match status" value="1"/>
</dbReference>
<comment type="function">
    <text evidence="6">Forms an intersubunit bridge (bridge B4) with the 23S rRNA of the 50S subunit in the ribosome.</text>
</comment>
<evidence type="ECO:0000256" key="6">
    <source>
        <dbReference type="HAMAP-Rule" id="MF_01343"/>
    </source>
</evidence>
<dbReference type="InterPro" id="IPR000589">
    <property type="entry name" value="Ribosomal_uS15"/>
</dbReference>
<dbReference type="GO" id="GO:0019843">
    <property type="term" value="F:rRNA binding"/>
    <property type="evidence" value="ECO:0007669"/>
    <property type="project" value="UniProtKB-UniRule"/>
</dbReference>
<evidence type="ECO:0000256" key="3">
    <source>
        <dbReference type="ARBA" id="ARBA00022980"/>
    </source>
</evidence>
<dbReference type="Gene3D" id="6.10.250.3130">
    <property type="match status" value="1"/>
</dbReference>
<gene>
    <name evidence="6 8" type="primary">rpsO</name>
    <name evidence="8" type="ORF">HMPREF9087_1113</name>
</gene>
<dbReference type="GO" id="GO:0022627">
    <property type="term" value="C:cytosolic small ribosomal subunit"/>
    <property type="evidence" value="ECO:0007669"/>
    <property type="project" value="TreeGrafter"/>
</dbReference>
<keyword evidence="4 6" id="KW-0687">Ribonucleoprotein</keyword>
<dbReference type="SUPFAM" id="SSF47060">
    <property type="entry name" value="S15/NS1 RNA-binding domain"/>
    <property type="match status" value="1"/>
</dbReference>
<evidence type="ECO:0000256" key="4">
    <source>
        <dbReference type="ARBA" id="ARBA00023274"/>
    </source>
</evidence>
<dbReference type="Proteomes" id="UP000004835">
    <property type="component" value="Unassembled WGS sequence"/>
</dbReference>
<accession>F0EI71</accession>
<dbReference type="InterPro" id="IPR005290">
    <property type="entry name" value="Ribosomal_uS15_bac-type"/>
</dbReference>
<proteinExistence type="inferred from homology"/>
<dbReference type="Gene3D" id="1.10.287.10">
    <property type="entry name" value="S15/NS1, RNA-binding"/>
    <property type="match status" value="1"/>
</dbReference>
<dbReference type="AlphaFoldDB" id="F0EI71"/>
<keyword evidence="2 6" id="KW-0694">RNA-binding</keyword>
<dbReference type="Pfam" id="PF00312">
    <property type="entry name" value="Ribosomal_S15"/>
    <property type="match status" value="1"/>
</dbReference>
<comment type="function">
    <text evidence="6">One of the primary rRNA binding proteins, it binds directly to 16S rRNA where it helps nucleate assembly of the platform of the 30S subunit by binding and bridging several RNA helices of the 16S rRNA.</text>
</comment>
<dbReference type="FunFam" id="1.10.287.10:FF:000002">
    <property type="entry name" value="30S ribosomal protein S15"/>
    <property type="match status" value="1"/>
</dbReference>